<keyword evidence="2" id="KW-1185">Reference proteome</keyword>
<name>A0A317F6Z2_9SPHI</name>
<organism evidence="1 2">
    <name type="scientific">Pedobacter paludis</name>
    <dbReference type="NCBI Taxonomy" id="2203212"/>
    <lineage>
        <taxon>Bacteria</taxon>
        <taxon>Pseudomonadati</taxon>
        <taxon>Bacteroidota</taxon>
        <taxon>Sphingobacteriia</taxon>
        <taxon>Sphingobacteriales</taxon>
        <taxon>Sphingobacteriaceae</taxon>
        <taxon>Pedobacter</taxon>
    </lineage>
</organism>
<comment type="caution">
    <text evidence="1">The sequence shown here is derived from an EMBL/GenBank/DDBJ whole genome shotgun (WGS) entry which is preliminary data.</text>
</comment>
<dbReference type="Proteomes" id="UP000245391">
    <property type="component" value="Unassembled WGS sequence"/>
</dbReference>
<reference evidence="2" key="1">
    <citation type="submission" date="2018-05" db="EMBL/GenBank/DDBJ databases">
        <title>Pedobacter paludis sp. nov., isolated from wetland soil.</title>
        <authorList>
            <person name="Zhang Y."/>
        </authorList>
    </citation>
    <scope>NUCLEOTIDE SEQUENCE [LARGE SCALE GENOMIC DNA]</scope>
    <source>
        <strain evidence="2">R-8</strain>
    </source>
</reference>
<proteinExistence type="predicted"/>
<evidence type="ECO:0000313" key="2">
    <source>
        <dbReference type="Proteomes" id="UP000245391"/>
    </source>
</evidence>
<protein>
    <submittedName>
        <fullName evidence="1">Uncharacterized protein</fullName>
    </submittedName>
</protein>
<gene>
    <name evidence="1" type="ORF">DF947_01435</name>
</gene>
<dbReference type="AlphaFoldDB" id="A0A317F6Z2"/>
<sequence length="85" mass="9085">MPFAWSEANDGYFFVWALPGNGAAGDQVSLRLGFDVDGLSLFQPVNKAGIGITEFFHADEPAIGTRVGGGNDAMQVDFVVVFFLV</sequence>
<accession>A0A317F6Z2</accession>
<evidence type="ECO:0000313" key="1">
    <source>
        <dbReference type="EMBL" id="PWS33316.1"/>
    </source>
</evidence>
<dbReference type="EMBL" id="QGNY01000001">
    <property type="protein sequence ID" value="PWS33316.1"/>
    <property type="molecule type" value="Genomic_DNA"/>
</dbReference>